<evidence type="ECO:0000256" key="8">
    <source>
        <dbReference type="ARBA" id="ARBA00030520"/>
    </source>
</evidence>
<dbReference type="NCBIfam" id="NF008957">
    <property type="entry name" value="PRK12300.1"/>
    <property type="match status" value="1"/>
</dbReference>
<dbReference type="EC" id="6.1.1.4" evidence="2"/>
<dbReference type="SUPFAM" id="SSF47323">
    <property type="entry name" value="Anticodon-binding domain of a subclass of class I aminoacyl-tRNA synthetases"/>
    <property type="match status" value="1"/>
</dbReference>
<accession>A0A4V4KLD6</accession>
<comment type="caution">
    <text evidence="14">The sequence shown here is derived from an EMBL/GenBank/DDBJ whole genome shotgun (WGS) entry which is preliminary data.</text>
</comment>
<name>A0A4V4KLD6_AURPU</name>
<organism evidence="14 15">
    <name type="scientific">Aureobasidium pullulans</name>
    <name type="common">Black yeast</name>
    <name type="synonym">Pullularia pullulans</name>
    <dbReference type="NCBI Taxonomy" id="5580"/>
    <lineage>
        <taxon>Eukaryota</taxon>
        <taxon>Fungi</taxon>
        <taxon>Dikarya</taxon>
        <taxon>Ascomycota</taxon>
        <taxon>Pezizomycotina</taxon>
        <taxon>Dothideomycetes</taxon>
        <taxon>Dothideomycetidae</taxon>
        <taxon>Dothideales</taxon>
        <taxon>Saccotheciaceae</taxon>
        <taxon>Aureobasidium</taxon>
    </lineage>
</organism>
<dbReference type="Gene3D" id="3.40.50.620">
    <property type="entry name" value="HUPs"/>
    <property type="match status" value="1"/>
</dbReference>
<evidence type="ECO:0000256" key="1">
    <source>
        <dbReference type="ARBA" id="ARBA00005594"/>
    </source>
</evidence>
<gene>
    <name evidence="14" type="ORF">D6C91_02713</name>
</gene>
<dbReference type="InterPro" id="IPR002300">
    <property type="entry name" value="aa-tRNA-synth_Ia"/>
</dbReference>
<dbReference type="GO" id="GO:0004823">
    <property type="term" value="F:leucine-tRNA ligase activity"/>
    <property type="evidence" value="ECO:0007669"/>
    <property type="project" value="UniProtKB-EC"/>
</dbReference>
<dbReference type="Pfam" id="PF24810">
    <property type="entry name" value="RBD_LARS1"/>
    <property type="match status" value="1"/>
</dbReference>
<dbReference type="Gene3D" id="3.90.740.10">
    <property type="entry name" value="Valyl/Leucyl/Isoleucyl-tRNA synthetase, editing domain"/>
    <property type="match status" value="1"/>
</dbReference>
<dbReference type="InterPro" id="IPR009008">
    <property type="entry name" value="Val/Leu/Ile-tRNA-synth_edit"/>
</dbReference>
<dbReference type="InterPro" id="IPR014729">
    <property type="entry name" value="Rossmann-like_a/b/a_fold"/>
</dbReference>
<feature type="domain" description="Aminoacyl-tRNA synthetase class Ia" evidence="11">
    <location>
        <begin position="89"/>
        <end position="158"/>
    </location>
</feature>
<dbReference type="GO" id="GO:0005524">
    <property type="term" value="F:ATP binding"/>
    <property type="evidence" value="ECO:0007669"/>
    <property type="project" value="UniProtKB-KW"/>
</dbReference>
<proteinExistence type="inferred from homology"/>
<sequence>MSHSPTTSLLNFSLRPLRVLRVRPLQYRSFTMAAPQDTQGTLKIENTDKRDTLIAIEKKYQQQWKQDKIFEQNAPSLQDVPFHSISPAELREQQPKFFGTMAYPYMNGILHAGHAFTASKVEFATGWARMEGKRALFPQGYHCTGMPIKSCADKLAREMEMFGKNFENYKEEDAEEDAVPAPTQETTKTDVLKFGAKKSKAAAKNVAMKYQFQIMGALGLEKEEIHKFADPNHWIDHFPPLCERDLTNIGARIDWRRSFVTTDRNPYYDSFVRWQMNRLKELGKIKFGKRFTVYSPKDGQACMDHDRSSGEGVGVQEYTAMKLKVEEWAEPAQKALAGKLPENARVYFVPATLRPETMYGQTSCFVGPKITYGVWKVSDDEYYFVSERAARNMSFQGIFPKWGEFPKVADLQGSDVVGTIVNAPLSVYKNIRILPMETVKASKGTGVVSCVPSDSPDDYITILDLVKKADYYGIKKEWADLEILPIIETPTYGNLTAKKLVEDMKIASPKDTKPLAEAKDLAYKEGFYKGTMCYGEHKGKSVEQAKPLVRQALIDAGDAFNYAEPDGEVMSRSGDSCVAAHLDQWYLAYGKQEDPEWQEEVLRHVNGELNTFSGEAKNAFEQSLDWLGQWACARSYGLGSKLPWDKQFLVESLSDSTVYMSFYTVYNLLSSDKFGDTQGSGKISADQMTDEVWDYVFTRREDVESDIPKETLQAMRREFEYWYPLDIRVSGKDLIQNHLTFFLYIHVALFPKEYWPRGIRANGHLLLNGEKMSKSTGNFLTLYDSTKKFGADATRVSLADAGDSIEDANFEESVANAIILKLFELKKWCEETVRDARVLKDGENYVEVNKNERLKNNDSVQRTGERSFWDDVFENELNGLVRETREHYTATNYKSALKSGFYDFTSARDFYREITKSSGIGMHQDLVRKYVELQALMITVTAPHWAEYVWLEVLGKPTTVQNELFPQVPETKPELTAAREYVRQTSGNITSAEGAQMKRMAKGKATNYDPKQPKKLTIFMASEYPSWQANVIDLVREAFDGMTIDMKSISKKVNKADSKKAMPFIQALKKSLEGGIDANTVFERKLAYNEVDVLTQMVPGLMSTVQRCVCIEVISVEQGGKSGKVVASIGDAAAAKGEEKSDLAPQAENAVPA</sequence>
<evidence type="ECO:0000256" key="5">
    <source>
        <dbReference type="ARBA" id="ARBA00022840"/>
    </source>
</evidence>
<dbReference type="PANTHER" id="PTHR45794">
    <property type="entry name" value="LEUCYL-TRNA SYNTHETASE"/>
    <property type="match status" value="1"/>
</dbReference>
<keyword evidence="6" id="KW-0648">Protein biosynthesis</keyword>
<evidence type="ECO:0000256" key="9">
    <source>
        <dbReference type="ARBA" id="ARBA00047469"/>
    </source>
</evidence>
<evidence type="ECO:0000256" key="7">
    <source>
        <dbReference type="ARBA" id="ARBA00023146"/>
    </source>
</evidence>
<evidence type="ECO:0000313" key="15">
    <source>
        <dbReference type="Proteomes" id="UP000308005"/>
    </source>
</evidence>
<dbReference type="PANTHER" id="PTHR45794:SF1">
    <property type="entry name" value="LEUCINE--TRNA LIGASE, CYTOPLASMIC"/>
    <property type="match status" value="1"/>
</dbReference>
<protein>
    <recommendedName>
        <fullName evidence="2">leucine--tRNA ligase</fullName>
        <ecNumber evidence="2">6.1.1.4</ecNumber>
    </recommendedName>
    <alternativeName>
        <fullName evidence="8">Leucyl-tRNA synthetase</fullName>
    </alternativeName>
</protein>
<comment type="similarity">
    <text evidence="1">Belongs to the class-I aminoacyl-tRNA synthetase family.</text>
</comment>
<feature type="domain" description="Methionyl/Valyl/Leucyl/Isoleucyl-tRNA synthetase anticodon-binding" evidence="12">
    <location>
        <begin position="872"/>
        <end position="989"/>
    </location>
</feature>
<dbReference type="Pfam" id="PF08264">
    <property type="entry name" value="Anticodon_1"/>
    <property type="match status" value="1"/>
</dbReference>
<keyword evidence="4" id="KW-0547">Nucleotide-binding</keyword>
<dbReference type="NCBIfam" id="TIGR00395">
    <property type="entry name" value="leuS_arch"/>
    <property type="match status" value="1"/>
</dbReference>
<keyword evidence="5" id="KW-0067">ATP-binding</keyword>
<dbReference type="EMBL" id="QZBM01000075">
    <property type="protein sequence ID" value="THZ26171.1"/>
    <property type="molecule type" value="Genomic_DNA"/>
</dbReference>
<dbReference type="Proteomes" id="UP000308005">
    <property type="component" value="Unassembled WGS sequence"/>
</dbReference>
<feature type="domain" description="Leucine--tRNA ligase RagD-binding" evidence="13">
    <location>
        <begin position="1021"/>
        <end position="1073"/>
    </location>
</feature>
<dbReference type="GO" id="GO:0002161">
    <property type="term" value="F:aminoacyl-tRNA deacylase activity"/>
    <property type="evidence" value="ECO:0007669"/>
    <property type="project" value="InterPro"/>
</dbReference>
<evidence type="ECO:0000313" key="14">
    <source>
        <dbReference type="EMBL" id="THZ26171.1"/>
    </source>
</evidence>
<evidence type="ECO:0000259" key="13">
    <source>
        <dbReference type="Pfam" id="PF24810"/>
    </source>
</evidence>
<keyword evidence="3" id="KW-0436">Ligase</keyword>
<evidence type="ECO:0000256" key="3">
    <source>
        <dbReference type="ARBA" id="ARBA00022598"/>
    </source>
</evidence>
<evidence type="ECO:0000256" key="6">
    <source>
        <dbReference type="ARBA" id="ARBA00022917"/>
    </source>
</evidence>
<dbReference type="InterPro" id="IPR009080">
    <property type="entry name" value="tRNAsynth_Ia_anticodon-bd"/>
</dbReference>
<dbReference type="InterPro" id="IPR004493">
    <property type="entry name" value="Leu-tRNA-synth_Ia_arc/euk"/>
</dbReference>
<evidence type="ECO:0000256" key="4">
    <source>
        <dbReference type="ARBA" id="ARBA00022741"/>
    </source>
</evidence>
<evidence type="ECO:0000259" key="12">
    <source>
        <dbReference type="Pfam" id="PF08264"/>
    </source>
</evidence>
<dbReference type="Gene3D" id="1.10.730.10">
    <property type="entry name" value="Isoleucyl-tRNA Synthetase, Domain 1"/>
    <property type="match status" value="1"/>
</dbReference>
<dbReference type="SUPFAM" id="SSF50677">
    <property type="entry name" value="ValRS/IleRS/LeuRS editing domain"/>
    <property type="match status" value="1"/>
</dbReference>
<reference evidence="14 15" key="1">
    <citation type="submission" date="2018-10" db="EMBL/GenBank/DDBJ databases">
        <title>Fifty Aureobasidium pullulans genomes reveal a recombining polyextremotolerant generalist.</title>
        <authorList>
            <person name="Gostincar C."/>
            <person name="Turk M."/>
            <person name="Zajc J."/>
            <person name="Gunde-Cimerman N."/>
        </authorList>
    </citation>
    <scope>NUCLEOTIDE SEQUENCE [LARGE SCALE GENOMIC DNA]</scope>
    <source>
        <strain evidence="14 15">EXF-3863</strain>
    </source>
</reference>
<dbReference type="FunFam" id="3.90.740.10:FF:000001">
    <property type="entry name" value="Leucine--tRNA ligase, cytoplasmic"/>
    <property type="match status" value="1"/>
</dbReference>
<feature type="region of interest" description="Disordered" evidence="10">
    <location>
        <begin position="1134"/>
        <end position="1153"/>
    </location>
</feature>
<evidence type="ECO:0000259" key="11">
    <source>
        <dbReference type="Pfam" id="PF00133"/>
    </source>
</evidence>
<dbReference type="Pfam" id="PF00133">
    <property type="entry name" value="tRNA-synt_1"/>
    <property type="match status" value="2"/>
</dbReference>
<evidence type="ECO:0000256" key="10">
    <source>
        <dbReference type="SAM" id="MobiDB-lite"/>
    </source>
</evidence>
<dbReference type="SUPFAM" id="SSF52374">
    <property type="entry name" value="Nucleotidylyl transferase"/>
    <property type="match status" value="1"/>
</dbReference>
<dbReference type="GO" id="GO:0006429">
    <property type="term" value="P:leucyl-tRNA aminoacylation"/>
    <property type="evidence" value="ECO:0007669"/>
    <property type="project" value="InterPro"/>
</dbReference>
<evidence type="ECO:0000256" key="2">
    <source>
        <dbReference type="ARBA" id="ARBA00013164"/>
    </source>
</evidence>
<dbReference type="InterPro" id="IPR013155">
    <property type="entry name" value="M/V/L/I-tRNA-synth_anticd-bd"/>
</dbReference>
<feature type="domain" description="Aminoacyl-tRNA synthetase class Ia" evidence="11">
    <location>
        <begin position="235"/>
        <end position="810"/>
    </location>
</feature>
<comment type="catalytic activity">
    <reaction evidence="9">
        <text>tRNA(Leu) + L-leucine + ATP = L-leucyl-tRNA(Leu) + AMP + diphosphate</text>
        <dbReference type="Rhea" id="RHEA:11688"/>
        <dbReference type="Rhea" id="RHEA-COMP:9613"/>
        <dbReference type="Rhea" id="RHEA-COMP:9622"/>
        <dbReference type="ChEBI" id="CHEBI:30616"/>
        <dbReference type="ChEBI" id="CHEBI:33019"/>
        <dbReference type="ChEBI" id="CHEBI:57427"/>
        <dbReference type="ChEBI" id="CHEBI:78442"/>
        <dbReference type="ChEBI" id="CHEBI:78494"/>
        <dbReference type="ChEBI" id="CHEBI:456215"/>
        <dbReference type="EC" id="6.1.1.4"/>
    </reaction>
</comment>
<dbReference type="AlphaFoldDB" id="A0A4V4KLD6"/>
<keyword evidence="7 14" id="KW-0030">Aminoacyl-tRNA synthetase</keyword>
<dbReference type="InterPro" id="IPR055416">
    <property type="entry name" value="RBD_LARS1"/>
</dbReference>